<evidence type="ECO:0000313" key="2">
    <source>
        <dbReference type="Proteomes" id="UP000193006"/>
    </source>
</evidence>
<accession>A0A1X9M7V0</accession>
<dbReference type="KEGG" id="bkw:BkAM31D_02205"/>
<dbReference type="RefSeq" id="WP_066158425.1">
    <property type="nucleotide sequence ID" value="NZ_CP020814.1"/>
</dbReference>
<keyword evidence="2" id="KW-1185">Reference proteome</keyword>
<sequence>MNYSIYYRTFFVCRDCDFKFSLLGAQAKYEVEGYCPCCEGDIDYLSVKGIEKYLKGLKGELAYM</sequence>
<name>A0A1X9M7V0_9BACI</name>
<dbReference type="AlphaFoldDB" id="A0A1X9M7V0"/>
<protein>
    <submittedName>
        <fullName evidence="1">Uncharacterized protein</fullName>
    </submittedName>
</protein>
<dbReference type="EMBL" id="CP020814">
    <property type="protein sequence ID" value="ARK28754.1"/>
    <property type="molecule type" value="Genomic_DNA"/>
</dbReference>
<gene>
    <name evidence="1" type="ORF">BkAM31D_02205</name>
</gene>
<proteinExistence type="predicted"/>
<reference evidence="1 2" key="1">
    <citation type="submission" date="2017-04" db="EMBL/GenBank/DDBJ databases">
        <title>Bacillus krulwichiae AM31D Genome sequencing and assembly.</title>
        <authorList>
            <person name="Krulwich T.A."/>
            <person name="Anastor L."/>
            <person name="Ehrlich R."/>
            <person name="Ehrlich G.D."/>
            <person name="Janto B."/>
        </authorList>
    </citation>
    <scope>NUCLEOTIDE SEQUENCE [LARGE SCALE GENOMIC DNA]</scope>
    <source>
        <strain evidence="1 2">AM31D</strain>
    </source>
</reference>
<evidence type="ECO:0000313" key="1">
    <source>
        <dbReference type="EMBL" id="ARK28754.1"/>
    </source>
</evidence>
<organism evidence="1 2">
    <name type="scientific">Halalkalibacter krulwichiae</name>
    <dbReference type="NCBI Taxonomy" id="199441"/>
    <lineage>
        <taxon>Bacteria</taxon>
        <taxon>Bacillati</taxon>
        <taxon>Bacillota</taxon>
        <taxon>Bacilli</taxon>
        <taxon>Bacillales</taxon>
        <taxon>Bacillaceae</taxon>
        <taxon>Halalkalibacter</taxon>
    </lineage>
</organism>
<dbReference type="STRING" id="199441.BkAM31D_02205"/>
<dbReference type="Proteomes" id="UP000193006">
    <property type="component" value="Chromosome"/>
</dbReference>